<proteinExistence type="inferred from homology"/>
<dbReference type="Gene3D" id="1.25.10.10">
    <property type="entry name" value="Leucine-rich Repeat Variant"/>
    <property type="match status" value="1"/>
</dbReference>
<dbReference type="InterPro" id="IPR011009">
    <property type="entry name" value="Kinase-like_dom_sf"/>
</dbReference>
<dbReference type="GO" id="GO:0005524">
    <property type="term" value="F:ATP binding"/>
    <property type="evidence" value="ECO:0007669"/>
    <property type="project" value="InterPro"/>
</dbReference>
<dbReference type="PANTHER" id="PTHR12984:SF6">
    <property type="entry name" value="SCY1-LIKE PROTEIN 2"/>
    <property type="match status" value="1"/>
</dbReference>
<dbReference type="InterPro" id="IPR000719">
    <property type="entry name" value="Prot_kinase_dom"/>
</dbReference>
<reference evidence="4" key="1">
    <citation type="submission" date="2021-05" db="EMBL/GenBank/DDBJ databases">
        <authorList>
            <person name="Alioto T."/>
            <person name="Alioto T."/>
            <person name="Gomez Garrido J."/>
        </authorList>
    </citation>
    <scope>NUCLEOTIDE SEQUENCE</scope>
</reference>
<feature type="domain" description="Protein kinase" evidence="3">
    <location>
        <begin position="34"/>
        <end position="319"/>
    </location>
</feature>
<evidence type="ECO:0000259" key="3">
    <source>
        <dbReference type="PROSITE" id="PS50011"/>
    </source>
</evidence>
<dbReference type="SUPFAM" id="SSF48371">
    <property type="entry name" value="ARM repeat"/>
    <property type="match status" value="1"/>
</dbReference>
<feature type="region of interest" description="Disordered" evidence="2">
    <location>
        <begin position="635"/>
        <end position="670"/>
    </location>
</feature>
<dbReference type="SUPFAM" id="SSF56112">
    <property type="entry name" value="Protein kinase-like (PK-like)"/>
    <property type="match status" value="1"/>
</dbReference>
<accession>A0A8D8KZA0</accession>
<dbReference type="Gene3D" id="1.10.510.10">
    <property type="entry name" value="Transferase(Phosphotransferase) domain 1"/>
    <property type="match status" value="1"/>
</dbReference>
<dbReference type="EMBL" id="HBUE01345176">
    <property type="protein sequence ID" value="CAG6600259.1"/>
    <property type="molecule type" value="Transcribed_RNA"/>
</dbReference>
<feature type="compositionally biased region" description="Low complexity" evidence="2">
    <location>
        <begin position="644"/>
        <end position="657"/>
    </location>
</feature>
<dbReference type="InterPro" id="IPR011989">
    <property type="entry name" value="ARM-like"/>
</dbReference>
<protein>
    <submittedName>
        <fullName evidence="4">SCY1-like protein 2</fullName>
    </submittedName>
</protein>
<dbReference type="AlphaFoldDB" id="A0A8D8KZA0"/>
<dbReference type="CDD" id="cd14011">
    <property type="entry name" value="PK_SCY1_like"/>
    <property type="match status" value="1"/>
</dbReference>
<dbReference type="Gene3D" id="3.30.200.20">
    <property type="entry name" value="Phosphorylase Kinase, domain 1"/>
    <property type="match status" value="1"/>
</dbReference>
<name>A0A8D8KZA0_CULPI</name>
<dbReference type="PANTHER" id="PTHR12984">
    <property type="entry name" value="SCY1-RELATED S/T PROTEIN KINASE-LIKE"/>
    <property type="match status" value="1"/>
</dbReference>
<comment type="similarity">
    <text evidence="1">Belongs to the protein kinase superfamily.</text>
</comment>
<evidence type="ECO:0000256" key="2">
    <source>
        <dbReference type="SAM" id="MobiDB-lite"/>
    </source>
</evidence>
<sequence>MDVINKLYSTVSQTVSQISLVLPGNPVTREYDVLKHTASAGRGCVWKIYNGVKKSTREEASIFLLEKKQFELYAKDEKEVIFNIIRKGIFQITKLRHPLVLTVQTPLEESRESFAFATEPIFASMANIIGESIPSSVVSELMNYKLHDAELKFGILQLFEGLNFIHNEAKLIHRNISPHSILLNTNGAWKLFGFDYSVSSSENEFECDFYENRNTNILSFPDLNFVAPECILNNKCTSRSDYYSIGMLICVIYLKTCNPYKSRNNDISDFKIRAANLSTSKHPILEKVPPIVQGVVEPLLSFNPEQRPDLRQVAKDPFFDDIGVKSLNYLDTLFQRDNQEKAKFYKGLQQIINKLPARMNINRILPYLTKEFVSPTMIPFVLPNVFSIAKLCNQAEFEKHIFVHLKSIMSLQEPVQILLIFMQNMELMLKLTSPNDVKMYVLPMMYKALESNSSQIQELCLEIIPSFAYLVDFQSMKNSLLPRIKHICNSNGPTSMRVNCLLCIGKLLPHLDKWVCLDEILLFLPTVSSREPAVIMALIGIFKVAANHELLGIPKEFCVRKVLPFLWPLSIENGLTLQQYNTIMAFIKDLEKRIETEHKATLQQLDTEDTSALPVAFDQRQVDVVPTNLTINNRDSKSVASVRPQTSLTSTTTTQPLGYPSLQPTPKQTSPPIMDMFGSWSMNDTSNQAQQRPLLVSANNNFPGSLSANYLNNNGFGSSSMPLAIENASNKFQRPLLANLTNPDKLNTNYKPNNGNGSSNSILTKEDILEFLK</sequence>
<dbReference type="PROSITE" id="PS50011">
    <property type="entry name" value="PROTEIN_KINASE_DOM"/>
    <property type="match status" value="1"/>
</dbReference>
<dbReference type="GO" id="GO:0004672">
    <property type="term" value="F:protein kinase activity"/>
    <property type="evidence" value="ECO:0007669"/>
    <property type="project" value="InterPro"/>
</dbReference>
<evidence type="ECO:0000313" key="4">
    <source>
        <dbReference type="EMBL" id="CAG6600259.1"/>
    </source>
</evidence>
<evidence type="ECO:0000256" key="1">
    <source>
        <dbReference type="ARBA" id="ARBA00038349"/>
    </source>
</evidence>
<dbReference type="Pfam" id="PF00069">
    <property type="entry name" value="Pkinase"/>
    <property type="match status" value="1"/>
</dbReference>
<dbReference type="InterPro" id="IPR016024">
    <property type="entry name" value="ARM-type_fold"/>
</dbReference>
<dbReference type="EMBL" id="HBUE01238215">
    <property type="protein sequence ID" value="CAG6548049.1"/>
    <property type="molecule type" value="Transcribed_RNA"/>
</dbReference>
<dbReference type="SMART" id="SM00220">
    <property type="entry name" value="S_TKc"/>
    <property type="match status" value="1"/>
</dbReference>
<dbReference type="InterPro" id="IPR051177">
    <property type="entry name" value="CIK-Related_Protein"/>
</dbReference>
<organism evidence="4">
    <name type="scientific">Culex pipiens</name>
    <name type="common">House mosquito</name>
    <dbReference type="NCBI Taxonomy" id="7175"/>
    <lineage>
        <taxon>Eukaryota</taxon>
        <taxon>Metazoa</taxon>
        <taxon>Ecdysozoa</taxon>
        <taxon>Arthropoda</taxon>
        <taxon>Hexapoda</taxon>
        <taxon>Insecta</taxon>
        <taxon>Pterygota</taxon>
        <taxon>Neoptera</taxon>
        <taxon>Endopterygota</taxon>
        <taxon>Diptera</taxon>
        <taxon>Nematocera</taxon>
        <taxon>Culicoidea</taxon>
        <taxon>Culicidae</taxon>
        <taxon>Culicinae</taxon>
        <taxon>Culicini</taxon>
        <taxon>Culex</taxon>
        <taxon>Culex</taxon>
    </lineage>
</organism>